<dbReference type="NCBIfam" id="TIGR02778">
    <property type="entry name" value="ligD_pol"/>
    <property type="match status" value="1"/>
</dbReference>
<dbReference type="InterPro" id="IPR033652">
    <property type="entry name" value="LigD_Pol-like_3"/>
</dbReference>
<proteinExistence type="predicted"/>
<dbReference type="EMBL" id="SLYC01000019">
    <property type="protein sequence ID" value="TCQ02036.1"/>
    <property type="molecule type" value="Genomic_DNA"/>
</dbReference>
<dbReference type="Gene3D" id="3.90.920.10">
    <property type="entry name" value="DNA primase, PRIM domain"/>
    <property type="match status" value="1"/>
</dbReference>
<keyword evidence="2" id="KW-0436">Ligase</keyword>
<dbReference type="Proteomes" id="UP000295504">
    <property type="component" value="Unassembled WGS sequence"/>
</dbReference>
<feature type="domain" description="DNA ligase D polymerase" evidence="1">
    <location>
        <begin position="33"/>
        <end position="281"/>
    </location>
</feature>
<dbReference type="OrthoDB" id="9802472at2"/>
<evidence type="ECO:0000259" key="1">
    <source>
        <dbReference type="Pfam" id="PF21686"/>
    </source>
</evidence>
<protein>
    <submittedName>
        <fullName evidence="2">DNA ligase D</fullName>
    </submittedName>
</protein>
<dbReference type="InterPro" id="IPR052171">
    <property type="entry name" value="NHEJ_LigD"/>
</dbReference>
<dbReference type="InterPro" id="IPR014145">
    <property type="entry name" value="LigD_pol_dom"/>
</dbReference>
<dbReference type="AlphaFoldDB" id="A0A4R2TH29"/>
<accession>A0A4R2TH29</accession>
<dbReference type="RefSeq" id="WP_132848582.1">
    <property type="nucleotide sequence ID" value="NZ_CP058648.1"/>
</dbReference>
<reference evidence="2 3" key="1">
    <citation type="submission" date="2019-03" db="EMBL/GenBank/DDBJ databases">
        <title>Genomic Encyclopedia of Type Strains, Phase IV (KMG-IV): sequencing the most valuable type-strain genomes for metagenomic binning, comparative biology and taxonomic classification.</title>
        <authorList>
            <person name="Goeker M."/>
        </authorList>
    </citation>
    <scope>NUCLEOTIDE SEQUENCE [LARGE SCALE GENOMIC DNA]</scope>
    <source>
        <strain evidence="2 3">DSM 100013</strain>
    </source>
</reference>
<comment type="caution">
    <text evidence="2">The sequence shown here is derived from an EMBL/GenBank/DDBJ whole genome shotgun (WGS) entry which is preliminary data.</text>
</comment>
<gene>
    <name evidence="2" type="ORF">EDD79_10199</name>
</gene>
<organism evidence="2 3">
    <name type="scientific">Serpentinicella alkaliphila</name>
    <dbReference type="NCBI Taxonomy" id="1734049"/>
    <lineage>
        <taxon>Bacteria</taxon>
        <taxon>Bacillati</taxon>
        <taxon>Bacillota</taxon>
        <taxon>Clostridia</taxon>
        <taxon>Peptostreptococcales</taxon>
        <taxon>Natronincolaceae</taxon>
        <taxon>Serpentinicella</taxon>
    </lineage>
</organism>
<dbReference type="PANTHER" id="PTHR42705">
    <property type="entry name" value="BIFUNCTIONAL NON-HOMOLOGOUS END JOINING PROTEIN LIGD"/>
    <property type="match status" value="1"/>
</dbReference>
<sequence length="304" mass="35298">MPKTLDRHKILIEGHELQITSPDKPLWPSKDITKLKYLQYLIEISPYMLPFLKNRILTVIRYPHGVGGELFYQKNCPDYAPDFIQTFKTENINYIVCSELPTLIWLGNQIAIDFHTPFNLIDSEKPSEIVLDLDPPSRNEFNLAVEAALMLKEVLDNLKLKSFIKTSGNKGLQIYIPLPENEFTYDETRLFTEFLANYLVKKEPNLFTIERLKKNRGNRLYVDYLQHAFGKTIIAPYSVRGNDEALVATPLFWEEVNQSLSPTHFPLDAIIERLLSKGCPFKEFEKSKKAQRFNDVLNNLKLMI</sequence>
<name>A0A4R2TH29_9FIRM</name>
<evidence type="ECO:0000313" key="2">
    <source>
        <dbReference type="EMBL" id="TCQ02036.1"/>
    </source>
</evidence>
<dbReference type="Pfam" id="PF21686">
    <property type="entry name" value="LigD_Prim-Pol"/>
    <property type="match status" value="1"/>
</dbReference>
<dbReference type="GO" id="GO:0016874">
    <property type="term" value="F:ligase activity"/>
    <property type="evidence" value="ECO:0007669"/>
    <property type="project" value="UniProtKB-KW"/>
</dbReference>
<dbReference type="CDD" id="cd04866">
    <property type="entry name" value="LigD_Pol_like_3"/>
    <property type="match status" value="1"/>
</dbReference>
<evidence type="ECO:0000313" key="3">
    <source>
        <dbReference type="Proteomes" id="UP000295504"/>
    </source>
</evidence>
<keyword evidence="3" id="KW-1185">Reference proteome</keyword>
<dbReference type="PANTHER" id="PTHR42705:SF2">
    <property type="entry name" value="BIFUNCTIONAL NON-HOMOLOGOUS END JOINING PROTEIN LIGD"/>
    <property type="match status" value="1"/>
</dbReference>